<dbReference type="PANTHER" id="PTHR33266:SF1">
    <property type="entry name" value="F-BOX DOMAIN-CONTAINING PROTEIN"/>
    <property type="match status" value="1"/>
</dbReference>
<dbReference type="RefSeq" id="XP_027619807.1">
    <property type="nucleotide sequence ID" value="XM_027764006.1"/>
</dbReference>
<dbReference type="GeneID" id="38785811"/>
<dbReference type="PANTHER" id="PTHR33266">
    <property type="entry name" value="CHROMOSOME 15, WHOLE GENOME SHOTGUN SEQUENCE"/>
    <property type="match status" value="1"/>
</dbReference>
<reference evidence="2 3" key="1">
    <citation type="journal article" date="2018" name="Sci. Rep.">
        <title>Genome sequence of the cauliflower mushroom Sparassis crispa (Hanabiratake) and its association with beneficial usage.</title>
        <authorList>
            <person name="Kiyama R."/>
            <person name="Furutani Y."/>
            <person name="Kawaguchi K."/>
            <person name="Nakanishi T."/>
        </authorList>
    </citation>
    <scope>NUCLEOTIDE SEQUENCE [LARGE SCALE GENOMIC DNA]</scope>
</reference>
<comment type="caution">
    <text evidence="2">The sequence shown here is derived from an EMBL/GenBank/DDBJ whole genome shotgun (WGS) entry which is preliminary data.</text>
</comment>
<accession>A0A401H3A6</accession>
<feature type="region of interest" description="Disordered" evidence="1">
    <location>
        <begin position="839"/>
        <end position="858"/>
    </location>
</feature>
<dbReference type="EMBL" id="BFAD01000014">
    <property type="protein sequence ID" value="GBE88894.1"/>
    <property type="molecule type" value="Genomic_DNA"/>
</dbReference>
<evidence type="ECO:0000313" key="2">
    <source>
        <dbReference type="EMBL" id="GBE88894.1"/>
    </source>
</evidence>
<dbReference type="InParanoid" id="A0A401H3A6"/>
<name>A0A401H3A6_9APHY</name>
<protein>
    <submittedName>
        <fullName evidence="2">Uncharacterized protein</fullName>
    </submittedName>
</protein>
<dbReference type="Proteomes" id="UP000287166">
    <property type="component" value="Unassembled WGS sequence"/>
</dbReference>
<dbReference type="AlphaFoldDB" id="A0A401H3A6"/>
<dbReference type="OrthoDB" id="107110at2759"/>
<gene>
    <name evidence="2" type="ORF">SCP_1403020</name>
</gene>
<evidence type="ECO:0000313" key="3">
    <source>
        <dbReference type="Proteomes" id="UP000287166"/>
    </source>
</evidence>
<evidence type="ECO:0000256" key="1">
    <source>
        <dbReference type="SAM" id="MobiDB-lite"/>
    </source>
</evidence>
<proteinExistence type="predicted"/>
<sequence length="858" mass="97522">MAAKERSNILDRMVAFLQKEFGTLEDASRMPADYVIMMLVKGDPQLPQEYLNVSNAEELCQNQPQLVEMLKEACLSGDFNRFASAFLRIVQPKPPTPAALDYLINPFKTPYVGAAVDGLYEYLRENNRKFHREGGHYGKFCSIVQSSGSGKSRTMIELGSKGVMVLYMNIRDKADKHNWPPRDDIPARILAEDLGRLTEESYTQRCCIFFTAIFLHLGTRLRELFDLTGCRISRAIELWRNEMDGTLVGNRRVQFFQDVQETYWKITNPKSARACIEELLQKMDPVFFSEMSPKPLTAENYEEEFLDYEQNMRNSYSNLIYTLDDLMGTTDDPKLVIAIDEAHRLSTMVNDRFRPSHLLCRVISAYSCIRGYLGSVWVVFASTSSRIADFSVRSQIHNSQRAVTAGSRLFPPYTLTGWDQHAIPLADITYADDVSKAEHLIRYGRPLWHSNRLRDTVMLAKEKLCNGRTFNVHDSNQVLAVLGQRFSLDICFGHPEAAEFLETGVASHLRVCDAITEDRMWRFTSYPSEPILSHVAGWLLHNEPDYIVDALKCMERKIQDGLIELGKSGQLVSRIVWILGKDSLVRQLYTPTVPDRTQSPYLLYCQKVPLTKYLEKCFGNTVWPDNKQQAEAAKNAFQNAYVNFSHWISMEENICDEYRSDWCAKQWLLRHWARTAAIQCCHGQPLIDKVIPIYFHNAGRSLQDSMSLMMISDKAGATASPTDVNAIQAKHVSINCVTGLPCIAVTLDMGVVKTEVRSTFSAKQSPRLNSLGYADPDEEDSCLRIYASGMNAKTFPFLEEQVSLETLLQSIVQHATEPAYPHPVGERLQDEMIYGSTSRPRHMEWENGAKGPAELLKS</sequence>
<keyword evidence="3" id="KW-1185">Reference proteome</keyword>
<organism evidence="2 3">
    <name type="scientific">Sparassis crispa</name>
    <dbReference type="NCBI Taxonomy" id="139825"/>
    <lineage>
        <taxon>Eukaryota</taxon>
        <taxon>Fungi</taxon>
        <taxon>Dikarya</taxon>
        <taxon>Basidiomycota</taxon>
        <taxon>Agaricomycotina</taxon>
        <taxon>Agaricomycetes</taxon>
        <taxon>Polyporales</taxon>
        <taxon>Sparassidaceae</taxon>
        <taxon>Sparassis</taxon>
    </lineage>
</organism>